<feature type="region of interest" description="Disordered" evidence="1">
    <location>
        <begin position="187"/>
        <end position="215"/>
    </location>
</feature>
<organism evidence="3 4">
    <name type="scientific">Collinsella aerofaciens</name>
    <dbReference type="NCBI Taxonomy" id="74426"/>
    <lineage>
        <taxon>Bacteria</taxon>
        <taxon>Bacillati</taxon>
        <taxon>Actinomycetota</taxon>
        <taxon>Coriobacteriia</taxon>
        <taxon>Coriobacteriales</taxon>
        <taxon>Coriobacteriaceae</taxon>
        <taxon>Collinsella</taxon>
    </lineage>
</organism>
<reference evidence="3 4" key="1">
    <citation type="journal article" date="2019" name="Nat. Med.">
        <title>A library of human gut bacterial isolates paired with longitudinal multiomics data enables mechanistic microbiome research.</title>
        <authorList>
            <person name="Poyet M."/>
            <person name="Groussin M."/>
            <person name="Gibbons S.M."/>
            <person name="Avila-Pacheco J."/>
            <person name="Jiang X."/>
            <person name="Kearney S.M."/>
            <person name="Perrotta A.R."/>
            <person name="Berdy B."/>
            <person name="Zhao S."/>
            <person name="Lieberman T.D."/>
            <person name="Swanson P.K."/>
            <person name="Smith M."/>
            <person name="Roesemann S."/>
            <person name="Alexander J.E."/>
            <person name="Rich S.A."/>
            <person name="Livny J."/>
            <person name="Vlamakis H."/>
            <person name="Clish C."/>
            <person name="Bullock K."/>
            <person name="Deik A."/>
            <person name="Scott J."/>
            <person name="Pierce K.A."/>
            <person name="Xavier R.J."/>
            <person name="Alm E.J."/>
        </authorList>
    </citation>
    <scope>NUCLEOTIDE SEQUENCE [LARGE SCALE GENOMIC DNA]</scope>
    <source>
        <strain evidence="3 4">BIOML-A20</strain>
    </source>
</reference>
<evidence type="ECO:0000256" key="2">
    <source>
        <dbReference type="SAM" id="SignalP"/>
    </source>
</evidence>
<keyword evidence="2" id="KW-0732">Signal</keyword>
<dbReference type="AlphaFoldDB" id="A0A6N9JFT3"/>
<gene>
    <name evidence="3" type="ORF">GT464_01605</name>
</gene>
<evidence type="ECO:0000256" key="1">
    <source>
        <dbReference type="SAM" id="MobiDB-lite"/>
    </source>
</evidence>
<evidence type="ECO:0000313" key="3">
    <source>
        <dbReference type="EMBL" id="MZJ38657.1"/>
    </source>
</evidence>
<dbReference type="PROSITE" id="PS51257">
    <property type="entry name" value="PROKAR_LIPOPROTEIN"/>
    <property type="match status" value="1"/>
</dbReference>
<evidence type="ECO:0000313" key="4">
    <source>
        <dbReference type="Proteomes" id="UP000469380"/>
    </source>
</evidence>
<name>A0A6N9JFT3_9ACTN</name>
<feature type="signal peptide" evidence="2">
    <location>
        <begin position="1"/>
        <end position="29"/>
    </location>
</feature>
<dbReference type="EMBL" id="WWSR01000002">
    <property type="protein sequence ID" value="MZJ38657.1"/>
    <property type="molecule type" value="Genomic_DNA"/>
</dbReference>
<comment type="caution">
    <text evidence="3">The sequence shown here is derived from an EMBL/GenBank/DDBJ whole genome shotgun (WGS) entry which is preliminary data.</text>
</comment>
<dbReference type="Proteomes" id="UP000469380">
    <property type="component" value="Unassembled WGS sequence"/>
</dbReference>
<proteinExistence type="predicted"/>
<accession>A0A6N9JFT3</accession>
<feature type="chain" id="PRO_5026951209" evidence="2">
    <location>
        <begin position="30"/>
        <end position="367"/>
    </location>
</feature>
<sequence length="367" mass="38909">MNRKLHPLLFPFVLTLAFVACLSGCSAGAGTVSTNDGDMKKQTVSCGLDDSVSASMEIPRSWEVEDGEDGLLTITPDEFDGMVMLGLDIYPLSDFGNDQELLDFWAENLDGVSSDWTLISSKSDSVPTYLTSVDIDGNKEPKGYLVVSITGDSSVGAELIAAKADWSKAKPILMDVAKSFEVDRKDAPNYGGSSNSNSDNKDTKSDLGSNEASPVASYSAGSYRVGKDIPSGEYKITCSSRFGYYCVYPDSSKGDILSNGNFNTCTYVTVSDGQLLEVTGASFVAIADAKPTSTLSGEGIYKVGLDIQPGEYNITAQSGSGYYAVLSAVDANESFNIINNDNFEGNSFVTVADGQYLEISGAAIETS</sequence>
<dbReference type="RefSeq" id="WP_161159690.1">
    <property type="nucleotide sequence ID" value="NZ_WWSR01000002.1"/>
</dbReference>
<protein>
    <submittedName>
        <fullName evidence="3">Uncharacterized protein</fullName>
    </submittedName>
</protein>